<dbReference type="Pfam" id="PF12766">
    <property type="entry name" value="Pyridox_oxase_2"/>
    <property type="match status" value="1"/>
</dbReference>
<protein>
    <recommendedName>
        <fullName evidence="3">Pyridoxamine 5'-phosphate oxidase Alr4036 family FMN-binding domain-containing protein</fullName>
    </recommendedName>
</protein>
<evidence type="ECO:0000313" key="4">
    <source>
        <dbReference type="EMBL" id="CAD8929578.1"/>
    </source>
</evidence>
<dbReference type="InterPro" id="IPR012349">
    <property type="entry name" value="Split_barrel_FMN-bd"/>
</dbReference>
<feature type="domain" description="Pyridoxamine 5'-phosphate oxidase Alr4036 family FMN-binding" evidence="3">
    <location>
        <begin position="72"/>
        <end position="180"/>
    </location>
</feature>
<dbReference type="SUPFAM" id="SSF50475">
    <property type="entry name" value="FMN-binding split barrel"/>
    <property type="match status" value="1"/>
</dbReference>
<evidence type="ECO:0000259" key="3">
    <source>
        <dbReference type="Pfam" id="PF12766"/>
    </source>
</evidence>
<accession>A0A7S1CWE6</accession>
<proteinExistence type="predicted"/>
<reference evidence="4" key="1">
    <citation type="submission" date="2021-01" db="EMBL/GenBank/DDBJ databases">
        <authorList>
            <person name="Corre E."/>
            <person name="Pelletier E."/>
            <person name="Niang G."/>
            <person name="Scheremetjew M."/>
            <person name="Finn R."/>
            <person name="Kale V."/>
            <person name="Holt S."/>
            <person name="Cochrane G."/>
            <person name="Meng A."/>
            <person name="Brown T."/>
            <person name="Cohen L."/>
        </authorList>
    </citation>
    <scope>NUCLEOTIDE SEQUENCE</scope>
    <source>
        <strain evidence="4">ECT3854</strain>
    </source>
</reference>
<organism evidence="4">
    <name type="scientific">Cyclophora tenuis</name>
    <name type="common">Marine diatom</name>
    <dbReference type="NCBI Taxonomy" id="216820"/>
    <lineage>
        <taxon>Eukaryota</taxon>
        <taxon>Sar</taxon>
        <taxon>Stramenopiles</taxon>
        <taxon>Ochrophyta</taxon>
        <taxon>Bacillariophyta</taxon>
        <taxon>Fragilariophyceae</taxon>
        <taxon>Fragilariophycidae</taxon>
        <taxon>Cyclophorales</taxon>
        <taxon>Cyclophoraceae</taxon>
        <taxon>Cyclophora</taxon>
    </lineage>
</organism>
<dbReference type="PANTHER" id="PTHR28243">
    <property type="entry name" value="AGL049CP"/>
    <property type="match status" value="1"/>
</dbReference>
<dbReference type="UniPathway" id="UPA01068">
    <property type="reaction ID" value="UER00304"/>
</dbReference>
<keyword evidence="2" id="KW-0732">Signal</keyword>
<evidence type="ECO:0000256" key="1">
    <source>
        <dbReference type="SAM" id="MobiDB-lite"/>
    </source>
</evidence>
<dbReference type="Gene3D" id="2.30.110.10">
    <property type="entry name" value="Electron Transport, Fmn-binding Protein, Chain A"/>
    <property type="match status" value="1"/>
</dbReference>
<feature type="chain" id="PRO_5030516063" description="Pyridoxamine 5'-phosphate oxidase Alr4036 family FMN-binding domain-containing protein" evidence="2">
    <location>
        <begin position="19"/>
        <end position="283"/>
    </location>
</feature>
<feature type="region of interest" description="Disordered" evidence="1">
    <location>
        <begin position="54"/>
        <end position="75"/>
    </location>
</feature>
<dbReference type="GO" id="GO:0010181">
    <property type="term" value="F:FMN binding"/>
    <property type="evidence" value="ECO:0007669"/>
    <property type="project" value="InterPro"/>
</dbReference>
<sequence length="283" mass="31466">MFARQVITLCLAAAPVKALLPSSFGSTIVIGNTPRLSFIVRSMSSADGVGLTDIGTHADNNQEKPVSTSPNRSWKSRIDESIARSRKIRGANYVQLSTVSADGEPRCRTVVFRGFQRLPSDHPQAIECGDSQSTTSCVMKMITDNRSNKVSEASQQFTAELVWWFAKSKEQYRIRGKLCFVGGGQFEHDGDKVLASARKEQWGSLSDPAREQFFWQEPGIPYTGESTVPPGGRDANGVLLEPPETFLLLFLLPARSDYLRLTDNYRQIDEFIDGTWKAQRINP</sequence>
<dbReference type="AlphaFoldDB" id="A0A7S1CWE6"/>
<feature type="compositionally biased region" description="Polar residues" evidence="1">
    <location>
        <begin position="63"/>
        <end position="73"/>
    </location>
</feature>
<feature type="signal peptide" evidence="2">
    <location>
        <begin position="1"/>
        <end position="18"/>
    </location>
</feature>
<dbReference type="EMBL" id="HBFW01000928">
    <property type="protein sequence ID" value="CAD8929578.1"/>
    <property type="molecule type" value="Transcribed_RNA"/>
</dbReference>
<evidence type="ECO:0000256" key="2">
    <source>
        <dbReference type="SAM" id="SignalP"/>
    </source>
</evidence>
<name>A0A7S1CWE6_CYCTE</name>
<gene>
    <name evidence="4" type="ORF">CTEN0397_LOCUS596</name>
</gene>
<dbReference type="InterPro" id="IPR024624">
    <property type="entry name" value="Pyridox_Oxase_Alr4036_FMN-bd"/>
</dbReference>
<dbReference type="PANTHER" id="PTHR28243:SF1">
    <property type="entry name" value="PYRIDOXAMINE 5'-PHOSPHATE OXIDASE ALR4036 FAMILY FMN-BINDING DOMAIN-CONTAINING PROTEIN"/>
    <property type="match status" value="1"/>
</dbReference>